<dbReference type="Proteomes" id="UP000053477">
    <property type="component" value="Unassembled WGS sequence"/>
</dbReference>
<dbReference type="InParanoid" id="A0A0H2RXA9"/>
<organism evidence="2 3">
    <name type="scientific">Schizopora paradoxa</name>
    <dbReference type="NCBI Taxonomy" id="27342"/>
    <lineage>
        <taxon>Eukaryota</taxon>
        <taxon>Fungi</taxon>
        <taxon>Dikarya</taxon>
        <taxon>Basidiomycota</taxon>
        <taxon>Agaricomycotina</taxon>
        <taxon>Agaricomycetes</taxon>
        <taxon>Hymenochaetales</taxon>
        <taxon>Schizoporaceae</taxon>
        <taxon>Schizopora</taxon>
    </lineage>
</organism>
<dbReference type="EMBL" id="KQ085949">
    <property type="protein sequence ID" value="KLO14083.1"/>
    <property type="molecule type" value="Genomic_DNA"/>
</dbReference>
<proteinExistence type="predicted"/>
<gene>
    <name evidence="2" type="ORF">SCHPADRAFT_889556</name>
</gene>
<dbReference type="AlphaFoldDB" id="A0A0H2RXA9"/>
<sequence length="624" mass="69645">MTKEDDTTLQEVTTEIQHYDDGISAFIGFDFEAFETISNLAEHLGRANMFFAGRENWYLERHASAKVPLLHNNAQAKEDTNTVEHAMIILDALQPAQSAIQQAWFWISEQIDSCKEHISAVKARSGFLAFPDEILSDILEFAACRQDKNVMKAIANTVRAAINLSHVCSRFRRLVVTTVDLWNRVSPLMNPLAIAACLDRCGTSGVDIYISSMMDLDVISPLIALTMCQTNLWRRFIHVCDDLTYSAFSSQVGKLGELCKQSPFDTFPLLSDISVHYPTSALSISPFEGFGQDEQVKVHFYSTWPASGLRSFTTKNLIPLPFTGTNSLVSFTISLDFRSQWHIQEGGIPIASLMSFLSSCPALETFSLKLDKCKNFVASEMDQPVEISSVTAINLRFRHCRSAVVRALISDIRFPNAETMRLVCDSRGRRSNSSMQCHDILQEVFPKPTTFPKLRNLKLDLLADGPVDSLSQEVDLLYVRPISIPFSNMLSLHDLEITTSHSFIRHLEDSVECPKLRSLSIVDCWKMDFDWFLDVHSRISAKHAGDALGGPDSSVVAMGGLSITVRGTPWEHQWEGMLNPSSEPALDSAFEVVVPFAEQDEPEGGEENVEDIFFAGDDQSTSSD</sequence>
<reference evidence="2 3" key="1">
    <citation type="submission" date="2015-04" db="EMBL/GenBank/DDBJ databases">
        <title>Complete genome sequence of Schizopora paradoxa KUC8140, a cosmopolitan wood degrader in East Asia.</title>
        <authorList>
            <consortium name="DOE Joint Genome Institute"/>
            <person name="Min B."/>
            <person name="Park H."/>
            <person name="Jang Y."/>
            <person name="Kim J.-J."/>
            <person name="Kim K.H."/>
            <person name="Pangilinan J."/>
            <person name="Lipzen A."/>
            <person name="Riley R."/>
            <person name="Grigoriev I.V."/>
            <person name="Spatafora J.W."/>
            <person name="Choi I.-G."/>
        </authorList>
    </citation>
    <scope>NUCLEOTIDE SEQUENCE [LARGE SCALE GENOMIC DNA]</scope>
    <source>
        <strain evidence="2 3">KUC8140</strain>
    </source>
</reference>
<feature type="region of interest" description="Disordered" evidence="1">
    <location>
        <begin position="599"/>
        <end position="624"/>
    </location>
</feature>
<accession>A0A0H2RXA9</accession>
<protein>
    <submittedName>
        <fullName evidence="2">Uncharacterized protein</fullName>
    </submittedName>
</protein>
<dbReference type="OrthoDB" id="3199233at2759"/>
<feature type="compositionally biased region" description="Acidic residues" evidence="1">
    <location>
        <begin position="599"/>
        <end position="610"/>
    </location>
</feature>
<evidence type="ECO:0000313" key="3">
    <source>
        <dbReference type="Proteomes" id="UP000053477"/>
    </source>
</evidence>
<evidence type="ECO:0000313" key="2">
    <source>
        <dbReference type="EMBL" id="KLO14083.1"/>
    </source>
</evidence>
<evidence type="ECO:0000256" key="1">
    <source>
        <dbReference type="SAM" id="MobiDB-lite"/>
    </source>
</evidence>
<keyword evidence="3" id="KW-1185">Reference proteome</keyword>
<name>A0A0H2RXA9_9AGAM</name>